<evidence type="ECO:0008006" key="6">
    <source>
        <dbReference type="Google" id="ProtNLM"/>
    </source>
</evidence>
<proteinExistence type="inferred from homology"/>
<dbReference type="Proteomes" id="UP001194746">
    <property type="component" value="Unassembled WGS sequence"/>
</dbReference>
<feature type="compositionally biased region" description="Low complexity" evidence="3">
    <location>
        <begin position="1"/>
        <end position="15"/>
    </location>
</feature>
<sequence>MADISVSATSSLPSSPEVKDNKSLLPESSSSSSSSDNTSISDGPIEETADEHPPRPCDIPELFAENIVAKVIRTASRTSSSDPTIIDPSTLTPIAFPEIVPQEGPNAGRYEFRDPEFWTCGFFPGSLYGLLERYTKHPHCSPGGERIRSRLRQLCTTWTTPLHSMATRTDTHDIGFIVMPALKRDWELTANPQSLHSIVRAAHSLASRYVASAGAIRSWDVLLKKDITVTDTADNLIVIIDSLCNLDLLFYAAAHSADSSLRRIAATHARTLLHTHLRLEQDIPVPGDAYQGPLYSTCHVANIDPRSGVLKWRCTAQGYDNDSTWARGQAWAILGYAQTYMWTKEAVFLDAACGVAEYFLHRLATAPECCCVEVKADGGKKKTGRYVPLWDFDAPVCSSSNSHEEGEEGGEEEEEVTPLRDSSAGVIAANGLLVLSQALLGVGQEALAGRFRRMGVQIVRDTVALCGTGEEARFVLGDEDDEEDSVRVEDCVAGKTFEAVLRNGTANNNRNARRRYRDHGLVYGDYYLIEFGNRMLDLGIV</sequence>
<dbReference type="AlphaFoldDB" id="A0AAD4CJP7"/>
<dbReference type="InterPro" id="IPR008928">
    <property type="entry name" value="6-hairpin_glycosidase_sf"/>
</dbReference>
<evidence type="ECO:0000256" key="2">
    <source>
        <dbReference type="ARBA" id="ARBA00038358"/>
    </source>
</evidence>
<dbReference type="PANTHER" id="PTHR36845">
    <property type="entry name" value="HYDROLASE, PUTATIVE (AFU_ORTHOLOGUE AFUA_7G05090)-RELATED"/>
    <property type="match status" value="1"/>
</dbReference>
<dbReference type="InterPro" id="IPR012341">
    <property type="entry name" value="6hp_glycosidase-like_sf"/>
</dbReference>
<comment type="similarity">
    <text evidence="2">Belongs to the glycosyl hydrolase 88 family.</text>
</comment>
<reference evidence="4" key="2">
    <citation type="submission" date="2020-02" db="EMBL/GenBank/DDBJ databases">
        <authorList>
            <person name="Gilchrist C.L.M."/>
            <person name="Chooi Y.-H."/>
        </authorList>
    </citation>
    <scope>NUCLEOTIDE SEQUENCE</scope>
    <source>
        <strain evidence="4">MST-FP2251</strain>
    </source>
</reference>
<reference evidence="4" key="1">
    <citation type="journal article" date="2019" name="Beilstein J. Org. Chem.">
        <title>Nanangenines: drimane sesquiterpenoids as the dominant metabolite cohort of a novel Australian fungus, Aspergillus nanangensis.</title>
        <authorList>
            <person name="Lacey H.J."/>
            <person name="Gilchrist C.L.M."/>
            <person name="Crombie A."/>
            <person name="Kalaitzis J.A."/>
            <person name="Vuong D."/>
            <person name="Rutledge P.J."/>
            <person name="Turner P."/>
            <person name="Pitt J.I."/>
            <person name="Lacey E."/>
            <person name="Chooi Y.H."/>
            <person name="Piggott A.M."/>
        </authorList>
    </citation>
    <scope>NUCLEOTIDE SEQUENCE</scope>
    <source>
        <strain evidence="4">MST-FP2251</strain>
    </source>
</reference>
<organism evidence="4 5">
    <name type="scientific">Aspergillus nanangensis</name>
    <dbReference type="NCBI Taxonomy" id="2582783"/>
    <lineage>
        <taxon>Eukaryota</taxon>
        <taxon>Fungi</taxon>
        <taxon>Dikarya</taxon>
        <taxon>Ascomycota</taxon>
        <taxon>Pezizomycotina</taxon>
        <taxon>Eurotiomycetes</taxon>
        <taxon>Eurotiomycetidae</taxon>
        <taxon>Eurotiales</taxon>
        <taxon>Aspergillaceae</taxon>
        <taxon>Aspergillus</taxon>
        <taxon>Aspergillus subgen. Circumdati</taxon>
    </lineage>
</organism>
<feature type="region of interest" description="Disordered" evidence="3">
    <location>
        <begin position="1"/>
        <end position="59"/>
    </location>
</feature>
<dbReference type="PANTHER" id="PTHR36845:SF1">
    <property type="entry name" value="HYDROLASE, PUTATIVE (AFU_ORTHOLOGUE AFUA_7G05090)-RELATED"/>
    <property type="match status" value="1"/>
</dbReference>
<dbReference type="GO" id="GO:0000272">
    <property type="term" value="P:polysaccharide catabolic process"/>
    <property type="evidence" value="ECO:0007669"/>
    <property type="project" value="TreeGrafter"/>
</dbReference>
<gene>
    <name evidence="4" type="ORF">FE257_009566</name>
</gene>
<evidence type="ECO:0000256" key="1">
    <source>
        <dbReference type="ARBA" id="ARBA00022801"/>
    </source>
</evidence>
<dbReference type="Gene3D" id="1.50.10.10">
    <property type="match status" value="1"/>
</dbReference>
<name>A0AAD4CJP7_ASPNN</name>
<protein>
    <recommendedName>
        <fullName evidence="6">Unsaturated glucuronyl hydrolase</fullName>
    </recommendedName>
</protein>
<dbReference type="GO" id="GO:0052757">
    <property type="term" value="F:chondroitin hydrolase activity"/>
    <property type="evidence" value="ECO:0007669"/>
    <property type="project" value="TreeGrafter"/>
</dbReference>
<dbReference type="SUPFAM" id="SSF48208">
    <property type="entry name" value="Six-hairpin glycosidases"/>
    <property type="match status" value="1"/>
</dbReference>
<comment type="caution">
    <text evidence="4">The sequence shown here is derived from an EMBL/GenBank/DDBJ whole genome shotgun (WGS) entry which is preliminary data.</text>
</comment>
<evidence type="ECO:0000313" key="5">
    <source>
        <dbReference type="Proteomes" id="UP001194746"/>
    </source>
</evidence>
<dbReference type="EMBL" id="VCAU01000056">
    <property type="protein sequence ID" value="KAF9887760.1"/>
    <property type="molecule type" value="Genomic_DNA"/>
</dbReference>
<dbReference type="InterPro" id="IPR052369">
    <property type="entry name" value="UG_Glycosaminoglycan_Hydrolase"/>
</dbReference>
<evidence type="ECO:0000313" key="4">
    <source>
        <dbReference type="EMBL" id="KAF9887760.1"/>
    </source>
</evidence>
<keyword evidence="5" id="KW-1185">Reference proteome</keyword>
<keyword evidence="1" id="KW-0378">Hydrolase</keyword>
<evidence type="ECO:0000256" key="3">
    <source>
        <dbReference type="SAM" id="MobiDB-lite"/>
    </source>
</evidence>
<accession>A0AAD4CJP7</accession>